<keyword evidence="3" id="KW-1185">Reference proteome</keyword>
<name>A0A1H7L5T9_9BURK</name>
<reference evidence="3" key="1">
    <citation type="submission" date="2016-10" db="EMBL/GenBank/DDBJ databases">
        <authorList>
            <person name="Varghese N."/>
            <person name="Submissions S."/>
        </authorList>
    </citation>
    <scope>NUCLEOTIDE SEQUENCE [LARGE SCALE GENOMIC DNA]</scope>
    <source>
        <strain evidence="3">LMG 26416</strain>
    </source>
</reference>
<feature type="transmembrane region" description="Helical" evidence="1">
    <location>
        <begin position="42"/>
        <end position="62"/>
    </location>
</feature>
<dbReference type="Proteomes" id="UP000199120">
    <property type="component" value="Unassembled WGS sequence"/>
</dbReference>
<protein>
    <submittedName>
        <fullName evidence="2">Uncharacterized membrane protein, DUF485 family</fullName>
    </submittedName>
</protein>
<dbReference type="GO" id="GO:0005886">
    <property type="term" value="C:plasma membrane"/>
    <property type="evidence" value="ECO:0007669"/>
    <property type="project" value="TreeGrafter"/>
</dbReference>
<keyword evidence="1" id="KW-0472">Membrane</keyword>
<organism evidence="2 3">
    <name type="scientific">Paraburkholderia caballeronis</name>
    <dbReference type="NCBI Taxonomy" id="416943"/>
    <lineage>
        <taxon>Bacteria</taxon>
        <taxon>Pseudomonadati</taxon>
        <taxon>Pseudomonadota</taxon>
        <taxon>Betaproteobacteria</taxon>
        <taxon>Burkholderiales</taxon>
        <taxon>Burkholderiaceae</taxon>
        <taxon>Paraburkholderia</taxon>
    </lineage>
</organism>
<proteinExistence type="predicted"/>
<evidence type="ECO:0000313" key="2">
    <source>
        <dbReference type="EMBL" id="SEK93775.1"/>
    </source>
</evidence>
<dbReference type="AlphaFoldDB" id="A0A1H7L5T9"/>
<dbReference type="STRING" id="416943.SAMN05445871_4000"/>
<dbReference type="OrthoDB" id="5297034at2"/>
<dbReference type="PANTHER" id="PTHR38598:SF1">
    <property type="entry name" value="INNER MEMBRANE PROTEIN YJCH"/>
    <property type="match status" value="1"/>
</dbReference>
<dbReference type="InterPro" id="IPR052959">
    <property type="entry name" value="Inner_membrane_assoc"/>
</dbReference>
<dbReference type="Pfam" id="PF04341">
    <property type="entry name" value="DUF485"/>
    <property type="match status" value="1"/>
</dbReference>
<dbReference type="RefSeq" id="WP_090548035.1">
    <property type="nucleotide sequence ID" value="NZ_FNSR01000002.1"/>
</dbReference>
<keyword evidence="1" id="KW-0812">Transmembrane</keyword>
<evidence type="ECO:0000256" key="1">
    <source>
        <dbReference type="SAM" id="Phobius"/>
    </source>
</evidence>
<feature type="transmembrane region" description="Helical" evidence="1">
    <location>
        <begin position="82"/>
        <end position="102"/>
    </location>
</feature>
<accession>A0A1H7L5T9</accession>
<gene>
    <name evidence="2" type="ORF">SAMN05192542_104177</name>
</gene>
<dbReference type="EMBL" id="FOAJ01000004">
    <property type="protein sequence ID" value="SEK93775.1"/>
    <property type="molecule type" value="Genomic_DNA"/>
</dbReference>
<keyword evidence="1" id="KW-1133">Transmembrane helix</keyword>
<sequence>MEQPLATAAAPAIAAKAVAPGTMRTPINEALFRELVHKRRTFAWTLTVLMLVTYFGFVLMLAFSPNLLGKPIVEGQPVTWGIPIGFGMFVVTFALVAIYVYVANSVHDSLVADIRRGDRK</sequence>
<dbReference type="InterPro" id="IPR007436">
    <property type="entry name" value="DUF485"/>
</dbReference>
<dbReference type="PANTHER" id="PTHR38598">
    <property type="entry name" value="INNER MEMBRANE PROTEIN YJCH"/>
    <property type="match status" value="1"/>
</dbReference>
<evidence type="ECO:0000313" key="3">
    <source>
        <dbReference type="Proteomes" id="UP000199120"/>
    </source>
</evidence>